<evidence type="ECO:0000313" key="5">
    <source>
        <dbReference type="Proteomes" id="UP001190700"/>
    </source>
</evidence>
<organism evidence="4 5">
    <name type="scientific">Cymbomonas tetramitiformis</name>
    <dbReference type="NCBI Taxonomy" id="36881"/>
    <lineage>
        <taxon>Eukaryota</taxon>
        <taxon>Viridiplantae</taxon>
        <taxon>Chlorophyta</taxon>
        <taxon>Pyramimonadophyceae</taxon>
        <taxon>Pyramimonadales</taxon>
        <taxon>Pyramimonadaceae</taxon>
        <taxon>Cymbomonas</taxon>
    </lineage>
</organism>
<dbReference type="Proteomes" id="UP001190700">
    <property type="component" value="Unassembled WGS sequence"/>
</dbReference>
<dbReference type="SUPFAM" id="SSF103511">
    <property type="entry name" value="Chlorophyll a-b binding protein"/>
    <property type="match status" value="1"/>
</dbReference>
<sequence>MASSLISVKPVFRSGSLRQTKCKRPSQARSSTVVRCAEIQDKLGFANGGELVNGRTAMVAFLGIAATEITTGQTVMQQLESAPIPALAVSLLVTAASLAPIVNEKVTADNLFPTSQDAYPDSLLPTTWTYDAEVVNGRAAMVGLLAMIGYEIVKGTPNL</sequence>
<dbReference type="AlphaFoldDB" id="A0AAE0EV86"/>
<dbReference type="Gene3D" id="1.10.3460.10">
    <property type="entry name" value="Chlorophyll a/b binding protein domain"/>
    <property type="match status" value="1"/>
</dbReference>
<comment type="caution">
    <text evidence="4">The sequence shown here is derived from an EMBL/GenBank/DDBJ whole genome shotgun (WGS) entry which is preliminary data.</text>
</comment>
<comment type="subcellular location">
    <subcellularLocation>
        <location evidence="1">Plastid</location>
        <location evidence="1">Chloroplast</location>
    </subcellularLocation>
</comment>
<keyword evidence="3" id="KW-0934">Plastid</keyword>
<evidence type="ECO:0000313" key="4">
    <source>
        <dbReference type="EMBL" id="KAK3241911.1"/>
    </source>
</evidence>
<dbReference type="GO" id="GO:0009507">
    <property type="term" value="C:chloroplast"/>
    <property type="evidence" value="ECO:0007669"/>
    <property type="project" value="UniProtKB-SubCell"/>
</dbReference>
<reference evidence="4 5" key="1">
    <citation type="journal article" date="2015" name="Genome Biol. Evol.">
        <title>Comparative Genomics of a Bacterivorous Green Alga Reveals Evolutionary Causalities and Consequences of Phago-Mixotrophic Mode of Nutrition.</title>
        <authorList>
            <person name="Burns J.A."/>
            <person name="Paasch A."/>
            <person name="Narechania A."/>
            <person name="Kim E."/>
        </authorList>
    </citation>
    <scope>NUCLEOTIDE SEQUENCE [LARGE SCALE GENOMIC DNA]</scope>
    <source>
        <strain evidence="4 5">PLY_AMNH</strain>
    </source>
</reference>
<dbReference type="InterPro" id="IPR022796">
    <property type="entry name" value="Chloroa_b-bind"/>
</dbReference>
<protein>
    <submittedName>
        <fullName evidence="4">Uncharacterized protein</fullName>
    </submittedName>
</protein>
<evidence type="ECO:0000256" key="1">
    <source>
        <dbReference type="ARBA" id="ARBA00004229"/>
    </source>
</evidence>
<name>A0AAE0EV86_9CHLO</name>
<evidence type="ECO:0000256" key="3">
    <source>
        <dbReference type="ARBA" id="ARBA00022640"/>
    </source>
</evidence>
<gene>
    <name evidence="4" type="ORF">CYMTET_48369</name>
</gene>
<dbReference type="Pfam" id="PF00504">
    <property type="entry name" value="Chloroa_b-bind"/>
    <property type="match status" value="1"/>
</dbReference>
<evidence type="ECO:0000256" key="2">
    <source>
        <dbReference type="ARBA" id="ARBA00022528"/>
    </source>
</evidence>
<accession>A0AAE0EV86</accession>
<keyword evidence="2" id="KW-0150">Chloroplast</keyword>
<dbReference type="EMBL" id="LGRX02033283">
    <property type="protein sequence ID" value="KAK3241911.1"/>
    <property type="molecule type" value="Genomic_DNA"/>
</dbReference>
<keyword evidence="5" id="KW-1185">Reference proteome</keyword>
<proteinExistence type="predicted"/>